<comment type="caution">
    <text evidence="1">The sequence shown here is derived from an EMBL/GenBank/DDBJ whole genome shotgun (WGS) entry which is preliminary data.</text>
</comment>
<dbReference type="OrthoDB" id="1706657at2759"/>
<dbReference type="Pfam" id="PF19302">
    <property type="entry name" value="DUF5915"/>
    <property type="match status" value="1"/>
</dbReference>
<sequence length="124" mass="14093">VLVLLDVTPDQSMVDEGMAREVINRIQKLRKKCSLVPTDEITVYYKATSEGKYLNNVIESHTDFIFATIKSPLKPYPVPISDEILIQEKMEGLTWKLHSPKDLPHLALLVHMSILTFVQMAVSK</sequence>
<keyword evidence="2" id="KW-1185">Reference proteome</keyword>
<feature type="non-terminal residue" evidence="1">
    <location>
        <position position="1"/>
    </location>
</feature>
<evidence type="ECO:0000313" key="1">
    <source>
        <dbReference type="EMBL" id="OWK07282.1"/>
    </source>
</evidence>
<name>A0A212CN05_CEREH</name>
<proteinExistence type="predicted"/>
<dbReference type="Proteomes" id="UP000242450">
    <property type="component" value="Chromosome 16"/>
</dbReference>
<protein>
    <submittedName>
        <fullName evidence="1">Uncharacterized protein</fullName>
    </submittedName>
</protein>
<dbReference type="GO" id="GO:0006428">
    <property type="term" value="P:isoleucyl-tRNA aminoacylation"/>
    <property type="evidence" value="ECO:0007669"/>
    <property type="project" value="TreeGrafter"/>
</dbReference>
<dbReference type="PANTHER" id="PTHR42780:SF1">
    <property type="entry name" value="ISOLEUCINE--TRNA LIGASE, CYTOPLASMIC"/>
    <property type="match status" value="1"/>
</dbReference>
<feature type="non-terminal residue" evidence="1">
    <location>
        <position position="124"/>
    </location>
</feature>
<dbReference type="GO" id="GO:0004822">
    <property type="term" value="F:isoleucine-tRNA ligase activity"/>
    <property type="evidence" value="ECO:0007669"/>
    <property type="project" value="InterPro"/>
</dbReference>
<organism evidence="1 2">
    <name type="scientific">Cervus elaphus hippelaphus</name>
    <name type="common">European red deer</name>
    <dbReference type="NCBI Taxonomy" id="46360"/>
    <lineage>
        <taxon>Eukaryota</taxon>
        <taxon>Metazoa</taxon>
        <taxon>Chordata</taxon>
        <taxon>Craniata</taxon>
        <taxon>Vertebrata</taxon>
        <taxon>Euteleostomi</taxon>
        <taxon>Mammalia</taxon>
        <taxon>Eutheria</taxon>
        <taxon>Laurasiatheria</taxon>
        <taxon>Artiodactyla</taxon>
        <taxon>Ruminantia</taxon>
        <taxon>Pecora</taxon>
        <taxon>Cervidae</taxon>
        <taxon>Cervinae</taxon>
        <taxon>Cervus</taxon>
    </lineage>
</organism>
<dbReference type="PANTHER" id="PTHR42780">
    <property type="entry name" value="SOLEUCYL-TRNA SYNTHETASE"/>
    <property type="match status" value="1"/>
</dbReference>
<gene>
    <name evidence="1" type="ORF">Celaphus_00017028</name>
</gene>
<dbReference type="AlphaFoldDB" id="A0A212CN05"/>
<reference evidence="1 2" key="1">
    <citation type="journal article" date="2018" name="Mol. Genet. Genomics">
        <title>The red deer Cervus elaphus genome CerEla1.0: sequencing, annotating, genes, and chromosomes.</title>
        <authorList>
            <person name="Bana N.A."/>
            <person name="Nyiri A."/>
            <person name="Nagy J."/>
            <person name="Frank K."/>
            <person name="Nagy T."/>
            <person name="Steger V."/>
            <person name="Schiller M."/>
            <person name="Lakatos P."/>
            <person name="Sugar L."/>
            <person name="Horn P."/>
            <person name="Barta E."/>
            <person name="Orosz L."/>
        </authorList>
    </citation>
    <scope>NUCLEOTIDE SEQUENCE [LARGE SCALE GENOMIC DNA]</scope>
    <source>
        <strain evidence="1">Hungarian</strain>
    </source>
</reference>
<dbReference type="InterPro" id="IPR023586">
    <property type="entry name" value="Ile-tRNA-ligase_type2"/>
</dbReference>
<evidence type="ECO:0000313" key="2">
    <source>
        <dbReference type="Proteomes" id="UP000242450"/>
    </source>
</evidence>
<accession>A0A212CN05</accession>
<dbReference type="EMBL" id="MKHE01000016">
    <property type="protein sequence ID" value="OWK07282.1"/>
    <property type="molecule type" value="Genomic_DNA"/>
</dbReference>